<keyword evidence="3" id="KW-1185">Reference proteome</keyword>
<dbReference type="EMBL" id="JAKKPZ010000940">
    <property type="protein sequence ID" value="KAI1691399.1"/>
    <property type="molecule type" value="Genomic_DNA"/>
</dbReference>
<name>A0AAD4MET9_9BILA</name>
<gene>
    <name evidence="2" type="ORF">DdX_21911</name>
</gene>
<evidence type="ECO:0000259" key="1">
    <source>
        <dbReference type="Pfam" id="PF13086"/>
    </source>
</evidence>
<dbReference type="InterPro" id="IPR027417">
    <property type="entry name" value="P-loop_NTPase"/>
</dbReference>
<dbReference type="Proteomes" id="UP001201812">
    <property type="component" value="Unassembled WGS sequence"/>
</dbReference>
<protein>
    <submittedName>
        <fullName evidence="2">AAA domain-containing protein</fullName>
    </submittedName>
</protein>
<evidence type="ECO:0000313" key="2">
    <source>
        <dbReference type="EMBL" id="KAI1691399.1"/>
    </source>
</evidence>
<accession>A0AAD4MET9</accession>
<comment type="caution">
    <text evidence="2">The sequence shown here is derived from an EMBL/GenBank/DDBJ whole genome shotgun (WGS) entry which is preliminary data.</text>
</comment>
<dbReference type="InterPro" id="IPR041677">
    <property type="entry name" value="DNA2/NAM7_AAA_11"/>
</dbReference>
<dbReference type="AlphaFoldDB" id="A0AAD4MET9"/>
<dbReference type="GO" id="GO:0004386">
    <property type="term" value="F:helicase activity"/>
    <property type="evidence" value="ECO:0007669"/>
    <property type="project" value="InterPro"/>
</dbReference>
<dbReference type="SUPFAM" id="SSF52540">
    <property type="entry name" value="P-loop containing nucleoside triphosphate hydrolases"/>
    <property type="match status" value="1"/>
</dbReference>
<organism evidence="2 3">
    <name type="scientific">Ditylenchus destructor</name>
    <dbReference type="NCBI Taxonomy" id="166010"/>
    <lineage>
        <taxon>Eukaryota</taxon>
        <taxon>Metazoa</taxon>
        <taxon>Ecdysozoa</taxon>
        <taxon>Nematoda</taxon>
        <taxon>Chromadorea</taxon>
        <taxon>Rhabditida</taxon>
        <taxon>Tylenchina</taxon>
        <taxon>Tylenchomorpha</taxon>
        <taxon>Sphaerularioidea</taxon>
        <taxon>Anguinidae</taxon>
        <taxon>Anguininae</taxon>
        <taxon>Ditylenchus</taxon>
    </lineage>
</organism>
<dbReference type="Pfam" id="PF13086">
    <property type="entry name" value="AAA_11"/>
    <property type="match status" value="1"/>
</dbReference>
<reference evidence="2" key="1">
    <citation type="submission" date="2022-01" db="EMBL/GenBank/DDBJ databases">
        <title>Genome Sequence Resource for Two Populations of Ditylenchus destructor, the Migratory Endoparasitic Phytonematode.</title>
        <authorList>
            <person name="Zhang H."/>
            <person name="Lin R."/>
            <person name="Xie B."/>
        </authorList>
    </citation>
    <scope>NUCLEOTIDE SEQUENCE</scope>
    <source>
        <strain evidence="2">BazhouSP</strain>
    </source>
</reference>
<proteinExistence type="predicted"/>
<dbReference type="Gene3D" id="3.40.50.300">
    <property type="entry name" value="P-loop containing nucleotide triphosphate hydrolases"/>
    <property type="match status" value="1"/>
</dbReference>
<feature type="domain" description="DNA2/NAM7 helicase helicase" evidence="1">
    <location>
        <begin position="292"/>
        <end position="369"/>
    </location>
</feature>
<sequence>MAGKRLEWKETMRSPREKGYGSDTSFCFNCYGNHRVKRTDHKDVDCEDDCVFCLKRVRKECLAIGECKINEYYVKFKGFLHAVDRGTKPGEHLPFAQHGTATLNVQCMETALTRLTNISSYINTHTRLLNIANAEPGRQYELRSRDSRKFFRGHLQIVVDEQDNITISLGEDWELVAKSVPKSNEGEEHTHVVHRDIGIRPQIDVDLMKLVQWNATSLIKYHVNGNSEMQFKADEKTGEVVANDMYYEPLFLFPKEAVLGFIGLGDIFVGRNEATTEFMVSLNSVLDCFVLDFPQRGSVKMCYCRRGISAVMAPPGNGNSNCLATLCWVTQHFAFKVMVCCPTNKAADVVAEKIVALFEKQGLKLKVPVIDNQFVHPADCLIRMNVVVPKHLLPYSNRGRMYNMKVCNFKYNTGIIASGLI</sequence>
<evidence type="ECO:0000313" key="3">
    <source>
        <dbReference type="Proteomes" id="UP001201812"/>
    </source>
</evidence>